<dbReference type="GeneID" id="9799457"/>
<evidence type="ECO:0000313" key="6">
    <source>
        <dbReference type="EMBL" id="EFO92275.1"/>
    </source>
</evidence>
<protein>
    <submittedName>
        <fullName evidence="6">CRE-TAG-321 protein</fullName>
    </submittedName>
</protein>
<dbReference type="GO" id="GO:0005739">
    <property type="term" value="C:mitochondrion"/>
    <property type="evidence" value="ECO:0007669"/>
    <property type="project" value="TreeGrafter"/>
</dbReference>
<dbReference type="OMA" id="KWHASTR"/>
<dbReference type="FunCoup" id="E3M528">
    <property type="interactions" value="353"/>
</dbReference>
<keyword evidence="4 5" id="KW-0472">Membrane</keyword>
<keyword evidence="7" id="KW-1185">Reference proteome</keyword>
<dbReference type="PANTHER" id="PTHR21706:SF15">
    <property type="entry name" value="TRANSMEMBRANE PROTEIN 65"/>
    <property type="match status" value="1"/>
</dbReference>
<feature type="transmembrane region" description="Helical" evidence="5">
    <location>
        <begin position="90"/>
        <end position="109"/>
    </location>
</feature>
<dbReference type="Proteomes" id="UP000008281">
    <property type="component" value="Unassembled WGS sequence"/>
</dbReference>
<keyword evidence="2 5" id="KW-0812">Transmembrane</keyword>
<proteinExistence type="predicted"/>
<evidence type="ECO:0000256" key="3">
    <source>
        <dbReference type="ARBA" id="ARBA00022989"/>
    </source>
</evidence>
<dbReference type="Pfam" id="PF10507">
    <property type="entry name" value="TMEM65"/>
    <property type="match status" value="1"/>
</dbReference>
<dbReference type="RefSeq" id="XP_003108583.2">
    <property type="nucleotide sequence ID" value="XM_003108535.2"/>
</dbReference>
<dbReference type="PANTHER" id="PTHR21706">
    <property type="entry name" value="TRANSMEMBRANE PROTEIN 65"/>
    <property type="match status" value="1"/>
</dbReference>
<dbReference type="HOGENOM" id="CLU_075402_3_0_1"/>
<dbReference type="STRING" id="31234.E3M528"/>
<evidence type="ECO:0000256" key="5">
    <source>
        <dbReference type="SAM" id="Phobius"/>
    </source>
</evidence>
<organism evidence="7">
    <name type="scientific">Caenorhabditis remanei</name>
    <name type="common">Caenorhabditis vulgaris</name>
    <dbReference type="NCBI Taxonomy" id="31234"/>
    <lineage>
        <taxon>Eukaryota</taxon>
        <taxon>Metazoa</taxon>
        <taxon>Ecdysozoa</taxon>
        <taxon>Nematoda</taxon>
        <taxon>Chromadorea</taxon>
        <taxon>Rhabditida</taxon>
        <taxon>Rhabditina</taxon>
        <taxon>Rhabditomorpha</taxon>
        <taxon>Rhabditoidea</taxon>
        <taxon>Rhabditidae</taxon>
        <taxon>Peloderinae</taxon>
        <taxon>Caenorhabditis</taxon>
    </lineage>
</organism>
<evidence type="ECO:0000256" key="4">
    <source>
        <dbReference type="ARBA" id="ARBA00023136"/>
    </source>
</evidence>
<comment type="subcellular location">
    <subcellularLocation>
        <location evidence="1">Membrane</location>
        <topology evidence="1">Multi-pass membrane protein</topology>
    </subcellularLocation>
</comment>
<sequence length="218" mass="23402">MISSPVRLASATIGRAGYRMLLNCPPRRWSTTAAFKHLDKLIIETPDDAMEIASRLSASEQLMLKTALDDCLTKKEKGKVEDLTPEQVKGIFLVNSIPFIGFGVLDNMIMILAGEYIDQQLGAVLAISTMAAAALGNLISDIAGVGLAHYVEVAVQRVGIKHPVLTAAQLDSGKARFATNAARAAGLTVGCLIGMFPLLFFDDDDDKKKKEANKNKLG</sequence>
<evidence type="ECO:0000256" key="1">
    <source>
        <dbReference type="ARBA" id="ARBA00004141"/>
    </source>
</evidence>
<dbReference type="InterPro" id="IPR019537">
    <property type="entry name" value="TMEM65"/>
</dbReference>
<evidence type="ECO:0000256" key="2">
    <source>
        <dbReference type="ARBA" id="ARBA00022692"/>
    </source>
</evidence>
<feature type="transmembrane region" description="Helical" evidence="5">
    <location>
        <begin position="181"/>
        <end position="201"/>
    </location>
</feature>
<dbReference type="CTD" id="9799457"/>
<gene>
    <name evidence="6" type="primary">Cre-tag-321</name>
    <name evidence="6" type="ORF">CRE_10829</name>
</gene>
<accession>E3M528</accession>
<dbReference type="EMBL" id="DS268425">
    <property type="protein sequence ID" value="EFO92275.1"/>
    <property type="molecule type" value="Genomic_DNA"/>
</dbReference>
<dbReference type="KEGG" id="crq:GCK72_014843"/>
<dbReference type="OrthoDB" id="430821at2759"/>
<evidence type="ECO:0000313" key="7">
    <source>
        <dbReference type="Proteomes" id="UP000008281"/>
    </source>
</evidence>
<dbReference type="AlphaFoldDB" id="E3M528"/>
<dbReference type="InParanoid" id="E3M528"/>
<dbReference type="GO" id="GO:0016020">
    <property type="term" value="C:membrane"/>
    <property type="evidence" value="ECO:0007669"/>
    <property type="project" value="UniProtKB-SubCell"/>
</dbReference>
<keyword evidence="3 5" id="KW-1133">Transmembrane helix</keyword>
<name>E3M528_CAERE</name>
<dbReference type="eggNOG" id="KOG4619">
    <property type="taxonomic scope" value="Eukaryota"/>
</dbReference>
<reference evidence="6" key="1">
    <citation type="submission" date="2007-07" db="EMBL/GenBank/DDBJ databases">
        <title>PCAP assembly of the Caenorhabditis remanei genome.</title>
        <authorList>
            <consortium name="The Caenorhabditis remanei Sequencing Consortium"/>
            <person name="Wilson R.K."/>
        </authorList>
    </citation>
    <scope>NUCLEOTIDE SEQUENCE [LARGE SCALE GENOMIC DNA]</scope>
    <source>
        <strain evidence="6">PB4641</strain>
    </source>
</reference>